<proteinExistence type="inferred from homology"/>
<keyword evidence="4 10" id="KW-0436">Ligase</keyword>
<organism evidence="10">
    <name type="scientific">hydrothermal vent metagenome</name>
    <dbReference type="NCBI Taxonomy" id="652676"/>
    <lineage>
        <taxon>unclassified sequences</taxon>
        <taxon>metagenomes</taxon>
        <taxon>ecological metagenomes</taxon>
    </lineage>
</organism>
<dbReference type="EMBL" id="UOFL01000212">
    <property type="protein sequence ID" value="VAW81204.1"/>
    <property type="molecule type" value="Genomic_DNA"/>
</dbReference>
<evidence type="ECO:0000256" key="4">
    <source>
        <dbReference type="ARBA" id="ARBA00022598"/>
    </source>
</evidence>
<accession>A0A3B0ZIU0</accession>
<feature type="domain" description="Lysidine-tRNA(Ile) synthetase C-terminal" evidence="9">
    <location>
        <begin position="400"/>
        <end position="466"/>
    </location>
</feature>
<dbReference type="Pfam" id="PF11734">
    <property type="entry name" value="TilS_C"/>
    <property type="match status" value="1"/>
</dbReference>
<dbReference type="SUPFAM" id="SSF82829">
    <property type="entry name" value="MesJ substrate recognition domain-like"/>
    <property type="match status" value="1"/>
</dbReference>
<dbReference type="Pfam" id="PF01171">
    <property type="entry name" value="ATP_bind_3"/>
    <property type="match status" value="1"/>
</dbReference>
<evidence type="ECO:0000256" key="8">
    <source>
        <dbReference type="ARBA" id="ARBA00048539"/>
    </source>
</evidence>
<evidence type="ECO:0000256" key="3">
    <source>
        <dbReference type="ARBA" id="ARBA00022490"/>
    </source>
</evidence>
<dbReference type="InterPro" id="IPR012796">
    <property type="entry name" value="Lysidine-tRNA-synth_C"/>
</dbReference>
<dbReference type="GO" id="GO:0005737">
    <property type="term" value="C:cytoplasm"/>
    <property type="evidence" value="ECO:0007669"/>
    <property type="project" value="UniProtKB-SubCell"/>
</dbReference>
<reference evidence="10" key="1">
    <citation type="submission" date="2018-06" db="EMBL/GenBank/DDBJ databases">
        <authorList>
            <person name="Zhirakovskaya E."/>
        </authorList>
    </citation>
    <scope>NUCLEOTIDE SEQUENCE</scope>
</reference>
<evidence type="ECO:0000256" key="2">
    <source>
        <dbReference type="ARBA" id="ARBA00013267"/>
    </source>
</evidence>
<dbReference type="Pfam" id="PF09179">
    <property type="entry name" value="TilS"/>
    <property type="match status" value="1"/>
</dbReference>
<keyword evidence="7" id="KW-0067">ATP-binding</keyword>
<dbReference type="SUPFAM" id="SSF52402">
    <property type="entry name" value="Adenine nucleotide alpha hydrolases-like"/>
    <property type="match status" value="1"/>
</dbReference>
<evidence type="ECO:0000256" key="1">
    <source>
        <dbReference type="ARBA" id="ARBA00004496"/>
    </source>
</evidence>
<dbReference type="SMART" id="SM00977">
    <property type="entry name" value="TilS_C"/>
    <property type="match status" value="1"/>
</dbReference>
<dbReference type="NCBIfam" id="TIGR02433">
    <property type="entry name" value="lysidine_TilS_C"/>
    <property type="match status" value="1"/>
</dbReference>
<dbReference type="HAMAP" id="MF_01161">
    <property type="entry name" value="tRNA_Ile_lys_synt"/>
    <property type="match status" value="1"/>
</dbReference>
<keyword evidence="5" id="KW-0819">tRNA processing</keyword>
<dbReference type="InterPro" id="IPR012795">
    <property type="entry name" value="tRNA_Ile_lys_synt_N"/>
</dbReference>
<sequence>MALHFQQLLPPLQQYSPPSYLLALSGGLDSCVLLDLMQKISANTKIPLRAIHIDHGLQGEAEQWGKHCEQLCKSLNIPLIVVQLNMLPKKGESLEASAREQRYRAFSNELLSDELLLLAQHRDDQAETLLLQLLRGAGPEGLASMPISRPFAAGIMCRPLLETSRLEIESYATLHDLRWIEDPSNNDTAFDRNYLRHEIMPRLKQRWPSYSKTISRSARLCGVSNSLIQTQATKLLSEISVSDLHSDNEESLSSQVLVAKKLGELSPQEQAITVRAWLSLQHYASPTESQLQQILAQMLGSGVQASPCVAWANVEVRRYREFIYALESPKVFDSSLQYSWDLINPLVLEGLNGRLVLQDVLGDGLSKEKLKDLLLTVNFRCMTAVIEKSSDTVDWIKREIVCDEKLSGRRVKASKLKKVMQQSGIPPWLRSRVPILSSNGELIAIVGWWIAPHYRSLKNEPGVLIKRQRMPSIT</sequence>
<dbReference type="NCBIfam" id="TIGR02432">
    <property type="entry name" value="lysidine_TilS_N"/>
    <property type="match status" value="1"/>
</dbReference>
<dbReference type="SUPFAM" id="SSF56037">
    <property type="entry name" value="PheT/TilS domain"/>
    <property type="match status" value="1"/>
</dbReference>
<evidence type="ECO:0000259" key="9">
    <source>
        <dbReference type="SMART" id="SM00977"/>
    </source>
</evidence>
<dbReference type="GO" id="GO:0005524">
    <property type="term" value="F:ATP binding"/>
    <property type="evidence" value="ECO:0007669"/>
    <property type="project" value="UniProtKB-KW"/>
</dbReference>
<evidence type="ECO:0000313" key="10">
    <source>
        <dbReference type="EMBL" id="VAW81204.1"/>
    </source>
</evidence>
<dbReference type="Gene3D" id="3.40.50.620">
    <property type="entry name" value="HUPs"/>
    <property type="match status" value="1"/>
</dbReference>
<comment type="subcellular location">
    <subcellularLocation>
        <location evidence="1">Cytoplasm</location>
    </subcellularLocation>
</comment>
<protein>
    <recommendedName>
        <fullName evidence="2">tRNA(Ile)-lysidine synthetase</fullName>
        <ecNumber evidence="2">6.3.4.19</ecNumber>
    </recommendedName>
</protein>
<name>A0A3B0ZIU0_9ZZZZ</name>
<keyword evidence="3" id="KW-0963">Cytoplasm</keyword>
<dbReference type="Gene3D" id="1.20.59.20">
    <property type="match status" value="1"/>
</dbReference>
<dbReference type="CDD" id="cd01992">
    <property type="entry name" value="TilS_N"/>
    <property type="match status" value="1"/>
</dbReference>
<dbReference type="InterPro" id="IPR011063">
    <property type="entry name" value="TilS/TtcA_N"/>
</dbReference>
<keyword evidence="6" id="KW-0547">Nucleotide-binding</keyword>
<evidence type="ECO:0000256" key="7">
    <source>
        <dbReference type="ARBA" id="ARBA00022840"/>
    </source>
</evidence>
<evidence type="ECO:0000256" key="5">
    <source>
        <dbReference type="ARBA" id="ARBA00022694"/>
    </source>
</evidence>
<dbReference type="AlphaFoldDB" id="A0A3B0ZIU0"/>
<dbReference type="GO" id="GO:0008033">
    <property type="term" value="P:tRNA processing"/>
    <property type="evidence" value="ECO:0007669"/>
    <property type="project" value="UniProtKB-KW"/>
</dbReference>
<dbReference type="PANTHER" id="PTHR43033:SF1">
    <property type="entry name" value="TRNA(ILE)-LYSIDINE SYNTHASE-RELATED"/>
    <property type="match status" value="1"/>
</dbReference>
<dbReference type="GO" id="GO:0032267">
    <property type="term" value="F:tRNA(Ile)-lysidine synthase activity"/>
    <property type="evidence" value="ECO:0007669"/>
    <property type="project" value="UniProtKB-EC"/>
</dbReference>
<dbReference type="EC" id="6.3.4.19" evidence="2"/>
<dbReference type="InterPro" id="IPR014729">
    <property type="entry name" value="Rossmann-like_a/b/a_fold"/>
</dbReference>
<dbReference type="PANTHER" id="PTHR43033">
    <property type="entry name" value="TRNA(ILE)-LYSIDINE SYNTHASE-RELATED"/>
    <property type="match status" value="1"/>
</dbReference>
<comment type="catalytic activity">
    <reaction evidence="8">
        <text>cytidine(34) in tRNA(Ile2) + L-lysine + ATP = lysidine(34) in tRNA(Ile2) + AMP + diphosphate + H(+)</text>
        <dbReference type="Rhea" id="RHEA:43744"/>
        <dbReference type="Rhea" id="RHEA-COMP:10625"/>
        <dbReference type="Rhea" id="RHEA-COMP:10670"/>
        <dbReference type="ChEBI" id="CHEBI:15378"/>
        <dbReference type="ChEBI" id="CHEBI:30616"/>
        <dbReference type="ChEBI" id="CHEBI:32551"/>
        <dbReference type="ChEBI" id="CHEBI:33019"/>
        <dbReference type="ChEBI" id="CHEBI:82748"/>
        <dbReference type="ChEBI" id="CHEBI:83665"/>
        <dbReference type="ChEBI" id="CHEBI:456215"/>
        <dbReference type="EC" id="6.3.4.19"/>
    </reaction>
</comment>
<dbReference type="InterPro" id="IPR012094">
    <property type="entry name" value="tRNA_Ile_lys_synt"/>
</dbReference>
<dbReference type="InterPro" id="IPR015262">
    <property type="entry name" value="tRNA_Ile_lys_synt_subst-bd"/>
</dbReference>
<evidence type="ECO:0000256" key="6">
    <source>
        <dbReference type="ARBA" id="ARBA00022741"/>
    </source>
</evidence>
<gene>
    <name evidence="10" type="ORF">MNBD_GAMMA12-3483</name>
</gene>